<dbReference type="GO" id="GO:0006508">
    <property type="term" value="P:proteolysis"/>
    <property type="evidence" value="ECO:0007669"/>
    <property type="project" value="InterPro"/>
</dbReference>
<dbReference type="InterPro" id="IPR036852">
    <property type="entry name" value="Peptidase_S8/S53_dom_sf"/>
</dbReference>
<dbReference type="AlphaFoldDB" id="A0A1X7HPA5"/>
<dbReference type="Proteomes" id="UP000192936">
    <property type="component" value="Unassembled WGS sequence"/>
</dbReference>
<evidence type="ECO:0000313" key="3">
    <source>
        <dbReference type="EMBL" id="SMF90228.1"/>
    </source>
</evidence>
<dbReference type="InterPro" id="IPR000209">
    <property type="entry name" value="Peptidase_S8/S53_dom"/>
</dbReference>
<evidence type="ECO:0000259" key="2">
    <source>
        <dbReference type="Pfam" id="PF00082"/>
    </source>
</evidence>
<dbReference type="STRING" id="286727.SAMN02982917_7012"/>
<feature type="region of interest" description="Disordered" evidence="1">
    <location>
        <begin position="420"/>
        <end position="439"/>
    </location>
</feature>
<reference evidence="3 4" key="1">
    <citation type="submission" date="2017-04" db="EMBL/GenBank/DDBJ databases">
        <authorList>
            <person name="Afonso C.L."/>
            <person name="Miller P.J."/>
            <person name="Scott M.A."/>
            <person name="Spackman E."/>
            <person name="Goraichik I."/>
            <person name="Dimitrov K.M."/>
            <person name="Suarez D.L."/>
            <person name="Swayne D.E."/>
        </authorList>
    </citation>
    <scope>NUCLEOTIDE SEQUENCE [LARGE SCALE GENOMIC DNA]</scope>
    <source>
        <strain evidence="3 4">A2P</strain>
    </source>
</reference>
<proteinExistence type="predicted"/>
<feature type="domain" description="Peptidase S8/S53" evidence="2">
    <location>
        <begin position="199"/>
        <end position="530"/>
    </location>
</feature>
<gene>
    <name evidence="3" type="ORF">SAMN02982917_7012</name>
</gene>
<dbReference type="SUPFAM" id="SSF52743">
    <property type="entry name" value="Subtilisin-like"/>
    <property type="match status" value="1"/>
</dbReference>
<evidence type="ECO:0000256" key="1">
    <source>
        <dbReference type="SAM" id="MobiDB-lite"/>
    </source>
</evidence>
<evidence type="ECO:0000313" key="4">
    <source>
        <dbReference type="Proteomes" id="UP000192936"/>
    </source>
</evidence>
<protein>
    <submittedName>
        <fullName evidence="3">Subtilase family protein</fullName>
    </submittedName>
</protein>
<dbReference type="InterPro" id="IPR034074">
    <property type="entry name" value="Y4bN_pept_dom"/>
</dbReference>
<name>A0A1X7HPA5_9PROT</name>
<sequence>MLKVRRGADAQGSRGHDRAVYYVGEKSIETLENNLLSYENWEDQGRSLERYSLELANEPRDASDRRPRNFWLFESAASFKIAKVEDLWTDALENFPREKGAVEWEIWIRDQMKAAFDAAVEQLGIKIYGRPSKFVDILVYNGFATKAAISRLVAQSAAVVELRGASNFIAQHADLPPPKRLAQIQSIAQRVVPPPNQAPWVTLLDTGVNPASSLIAPALPTERCRTITSAWDSFDSDGHGSKMAGIALYGDLENVASGNDPIYLEVGLESMAVFNPKSTVRIPGRDAIRRGVDLAESKAAHSRVYCLAATAVGELEDGRPTSTSSTLDDLAFGDGKNTRLFCVAVGNVHTTATEPYQVSSYHTFNEQHGIQSPAQALNVLSVGALTNKCSGPSPLADAGGLSPRSRTAQSWEARRHKPDILMEGGNHGIDPGGKTSRPYGPDMIATTSNDPIRKPITLTGDTSAACAAAARLAGRVMARYPAMRPETVRGLLVHCADWTPTMRARREALIAGGMPEEYANLATLDCFGWGVPNEERLFWSAGNALTLIAEDDLQPYERNPGKGVTLKEMKSFRLPWPDKALTALGATEIELRCTLSYFVQPDPHSAGLERLQQYPSHRLQFDFQRFEESERRAQRRVNRAISAPEPAGEDLGWLLGPKRRTRGTLHHDVWRGPAYQLVGRRMINVTPIRGWWATNQQVSPENVPVRFSLIVSIRTPETTNDLVTEVRNLIPARVLIDMPSVIRT</sequence>
<dbReference type="Gene3D" id="3.40.50.200">
    <property type="entry name" value="Peptidase S8/S53 domain"/>
    <property type="match status" value="1"/>
</dbReference>
<accession>A0A1X7HPA5</accession>
<organism evidence="3 4">
    <name type="scientific">Azospirillum oryzae</name>
    <dbReference type="NCBI Taxonomy" id="286727"/>
    <lineage>
        <taxon>Bacteria</taxon>
        <taxon>Pseudomonadati</taxon>
        <taxon>Pseudomonadota</taxon>
        <taxon>Alphaproteobacteria</taxon>
        <taxon>Rhodospirillales</taxon>
        <taxon>Azospirillaceae</taxon>
        <taxon>Azospirillum</taxon>
    </lineage>
</organism>
<dbReference type="EMBL" id="FXAK01000009">
    <property type="protein sequence ID" value="SMF90228.1"/>
    <property type="molecule type" value="Genomic_DNA"/>
</dbReference>
<dbReference type="CDD" id="cd04847">
    <property type="entry name" value="Peptidases_S8_Subtilisin_like_2"/>
    <property type="match status" value="1"/>
</dbReference>
<dbReference type="GO" id="GO:0004252">
    <property type="term" value="F:serine-type endopeptidase activity"/>
    <property type="evidence" value="ECO:0007669"/>
    <property type="project" value="InterPro"/>
</dbReference>
<dbReference type="Pfam" id="PF00082">
    <property type="entry name" value="Peptidase_S8"/>
    <property type="match status" value="1"/>
</dbReference>